<sequence length="162" mass="18070">MWVQANQDSKGPIYGFGSESSKLKSMARLSVSIRPSSVKNYDAGDIATRFNESVHNQVERESREALLKKVDYLADSRKKDKSKMKMMWDFIKRHTSGPSNEPPPHILSSDDEDDGNRAPPGGDDQGGVVVVVEQYDVTRYALVGGEQVVDLEHADNPLINHR</sequence>
<dbReference type="AlphaFoldDB" id="A0A9Q1GZI6"/>
<keyword evidence="3" id="KW-1185">Reference proteome</keyword>
<evidence type="ECO:0000313" key="3">
    <source>
        <dbReference type="Proteomes" id="UP001153076"/>
    </source>
</evidence>
<organism evidence="2 3">
    <name type="scientific">Carnegiea gigantea</name>
    <dbReference type="NCBI Taxonomy" id="171969"/>
    <lineage>
        <taxon>Eukaryota</taxon>
        <taxon>Viridiplantae</taxon>
        <taxon>Streptophyta</taxon>
        <taxon>Embryophyta</taxon>
        <taxon>Tracheophyta</taxon>
        <taxon>Spermatophyta</taxon>
        <taxon>Magnoliopsida</taxon>
        <taxon>eudicotyledons</taxon>
        <taxon>Gunneridae</taxon>
        <taxon>Pentapetalae</taxon>
        <taxon>Caryophyllales</taxon>
        <taxon>Cactineae</taxon>
        <taxon>Cactaceae</taxon>
        <taxon>Cactoideae</taxon>
        <taxon>Echinocereeae</taxon>
        <taxon>Carnegiea</taxon>
    </lineage>
</organism>
<proteinExistence type="predicted"/>
<feature type="region of interest" description="Disordered" evidence="1">
    <location>
        <begin position="89"/>
        <end position="128"/>
    </location>
</feature>
<accession>A0A9Q1GZI6</accession>
<gene>
    <name evidence="2" type="ORF">Cgig2_028281</name>
</gene>
<dbReference type="EMBL" id="JAKOGI010001066">
    <property type="protein sequence ID" value="KAJ8428004.1"/>
    <property type="molecule type" value="Genomic_DNA"/>
</dbReference>
<comment type="caution">
    <text evidence="2">The sequence shown here is derived from an EMBL/GenBank/DDBJ whole genome shotgun (WGS) entry which is preliminary data.</text>
</comment>
<evidence type="ECO:0000256" key="1">
    <source>
        <dbReference type="SAM" id="MobiDB-lite"/>
    </source>
</evidence>
<dbReference type="Proteomes" id="UP001153076">
    <property type="component" value="Unassembled WGS sequence"/>
</dbReference>
<protein>
    <submittedName>
        <fullName evidence="2">Uncharacterized protein</fullName>
    </submittedName>
</protein>
<evidence type="ECO:0000313" key="2">
    <source>
        <dbReference type="EMBL" id="KAJ8428004.1"/>
    </source>
</evidence>
<name>A0A9Q1GZI6_9CARY</name>
<reference evidence="2" key="1">
    <citation type="submission" date="2022-04" db="EMBL/GenBank/DDBJ databases">
        <title>Carnegiea gigantea Genome sequencing and assembly v2.</title>
        <authorList>
            <person name="Copetti D."/>
            <person name="Sanderson M.J."/>
            <person name="Burquez A."/>
            <person name="Wojciechowski M.F."/>
        </authorList>
    </citation>
    <scope>NUCLEOTIDE SEQUENCE</scope>
    <source>
        <strain evidence="2">SGP5-SGP5p</strain>
        <tissue evidence="2">Aerial part</tissue>
    </source>
</reference>